<protein>
    <recommendedName>
        <fullName evidence="3">Transposase</fullName>
    </recommendedName>
</protein>
<keyword evidence="2" id="KW-1185">Reference proteome</keyword>
<proteinExistence type="predicted"/>
<evidence type="ECO:0008006" key="3">
    <source>
        <dbReference type="Google" id="ProtNLM"/>
    </source>
</evidence>
<evidence type="ECO:0000313" key="2">
    <source>
        <dbReference type="Proteomes" id="UP000664844"/>
    </source>
</evidence>
<comment type="caution">
    <text evidence="1">The sequence shown here is derived from an EMBL/GenBank/DDBJ whole genome shotgun (WGS) entry which is preliminary data.</text>
</comment>
<reference evidence="1 2" key="1">
    <citation type="submission" date="2021-03" db="EMBL/GenBank/DDBJ databases">
        <title>Metabolic Capacity of the Antarctic Cyanobacterium Phormidium pseudopriestleyi that Sustains Oxygenic Photosynthesis in the Presence of Hydrogen Sulfide.</title>
        <authorList>
            <person name="Lumian J.E."/>
            <person name="Jungblut A.D."/>
            <person name="Dillon M.L."/>
            <person name="Hawes I."/>
            <person name="Doran P.T."/>
            <person name="Mackey T.J."/>
            <person name="Dick G.J."/>
            <person name="Grettenberger C.L."/>
            <person name="Sumner D.Y."/>
        </authorList>
    </citation>
    <scope>NUCLEOTIDE SEQUENCE [LARGE SCALE GENOMIC DNA]</scope>
    <source>
        <strain evidence="1 2">FRX01</strain>
    </source>
</reference>
<dbReference type="RefSeq" id="WP_207086121.1">
    <property type="nucleotide sequence ID" value="NZ_JAFLQW010000003.1"/>
</dbReference>
<dbReference type="Proteomes" id="UP000664844">
    <property type="component" value="Unassembled WGS sequence"/>
</dbReference>
<accession>A0ABS3FKB0</accession>
<gene>
    <name evidence="1" type="ORF">J0895_00110</name>
</gene>
<dbReference type="EMBL" id="JAFLQW010000003">
    <property type="protein sequence ID" value="MBO0347540.1"/>
    <property type="molecule type" value="Genomic_DNA"/>
</dbReference>
<evidence type="ECO:0000313" key="1">
    <source>
        <dbReference type="EMBL" id="MBO0347540.1"/>
    </source>
</evidence>
<organism evidence="1 2">
    <name type="scientific">Phormidium pseudopriestleyi FRX01</name>
    <dbReference type="NCBI Taxonomy" id="1759528"/>
    <lineage>
        <taxon>Bacteria</taxon>
        <taxon>Bacillati</taxon>
        <taxon>Cyanobacteriota</taxon>
        <taxon>Cyanophyceae</taxon>
        <taxon>Oscillatoriophycideae</taxon>
        <taxon>Oscillatoriales</taxon>
        <taxon>Oscillatoriaceae</taxon>
        <taxon>Phormidium</taxon>
    </lineage>
</organism>
<name>A0ABS3FKB0_9CYAN</name>
<sequence>MKGSRKVVLKYIKAKTRSNYQTAAMSAETLKSIYLDIVKDASRWQRYIDKLRQTYRGYPALQDEFKGL</sequence>